<accession>A0A7Y0XEK4</accession>
<sequence length="113" mass="12833">GMTEQDEAERLEKAGIYFYFNGEFSSQMMAGLGVHYAIKETCRTLGEETRWGGLSAMGGEFVIPDLCPDLVVIPMTPVQLLTASKANNYASLDIVNEFNEYFIKFSKSRYYYR</sequence>
<reference evidence="1 2" key="1">
    <citation type="submission" date="2020-04" db="EMBL/GenBank/DDBJ databases">
        <title>Whole-genome sequencing of Vibrio spp. from China reveals different genetic environments of blaCTX-M-14 among diverse lineages.</title>
        <authorList>
            <person name="Zheng Z."/>
            <person name="Ye L."/>
            <person name="Chen S."/>
        </authorList>
    </citation>
    <scope>NUCLEOTIDE SEQUENCE [LARGE SCALE GENOMIC DNA]</scope>
    <source>
        <strain evidence="1 2">Vb0551</strain>
    </source>
</reference>
<organism evidence="1 2">
    <name type="scientific">Vibrio parahaemolyticus</name>
    <dbReference type="NCBI Taxonomy" id="670"/>
    <lineage>
        <taxon>Bacteria</taxon>
        <taxon>Pseudomonadati</taxon>
        <taxon>Pseudomonadota</taxon>
        <taxon>Gammaproteobacteria</taxon>
        <taxon>Vibrionales</taxon>
        <taxon>Vibrionaceae</taxon>
        <taxon>Vibrio</taxon>
    </lineage>
</organism>
<proteinExistence type="predicted"/>
<evidence type="ECO:0000313" key="2">
    <source>
        <dbReference type="Proteomes" id="UP000518904"/>
    </source>
</evidence>
<dbReference type="Proteomes" id="UP000518904">
    <property type="component" value="Unassembled WGS sequence"/>
</dbReference>
<dbReference type="EMBL" id="JABCLB010002344">
    <property type="protein sequence ID" value="NMU86080.1"/>
    <property type="molecule type" value="Genomic_DNA"/>
</dbReference>
<dbReference type="AlphaFoldDB" id="A0A7Y0XEK4"/>
<evidence type="ECO:0000313" key="1">
    <source>
        <dbReference type="EMBL" id="NMU86080.1"/>
    </source>
</evidence>
<name>A0A7Y0XEK4_VIBPH</name>
<comment type="caution">
    <text evidence="1">The sequence shown here is derived from an EMBL/GenBank/DDBJ whole genome shotgun (WGS) entry which is preliminary data.</text>
</comment>
<feature type="non-terminal residue" evidence="1">
    <location>
        <position position="1"/>
    </location>
</feature>
<gene>
    <name evidence="1" type="ORF">HKB16_24835</name>
</gene>
<protein>
    <submittedName>
        <fullName evidence="1">Uncharacterized protein</fullName>
    </submittedName>
</protein>